<feature type="compositionally biased region" description="Polar residues" evidence="1">
    <location>
        <begin position="414"/>
        <end position="430"/>
    </location>
</feature>
<dbReference type="PANTHER" id="PTHR47219">
    <property type="entry name" value="RAB GTPASE-ACTIVATING PROTEIN 1-LIKE"/>
    <property type="match status" value="1"/>
</dbReference>
<proteinExistence type="predicted"/>
<name>A0ABM0JAP4_APLCA</name>
<organism evidence="3 4">
    <name type="scientific">Aplysia californica</name>
    <name type="common">California sea hare</name>
    <dbReference type="NCBI Taxonomy" id="6500"/>
    <lineage>
        <taxon>Eukaryota</taxon>
        <taxon>Metazoa</taxon>
        <taxon>Spiralia</taxon>
        <taxon>Lophotrochozoa</taxon>
        <taxon>Mollusca</taxon>
        <taxon>Gastropoda</taxon>
        <taxon>Heterobranchia</taxon>
        <taxon>Euthyneura</taxon>
        <taxon>Tectipleura</taxon>
        <taxon>Aplysiida</taxon>
        <taxon>Aplysioidea</taxon>
        <taxon>Aplysiidae</taxon>
        <taxon>Aplysia</taxon>
    </lineage>
</organism>
<dbReference type="PROSITE" id="PS50086">
    <property type="entry name" value="TBC_RABGAP"/>
    <property type="match status" value="1"/>
</dbReference>
<feature type="domain" description="Rab-GAP TBC" evidence="2">
    <location>
        <begin position="101"/>
        <end position="293"/>
    </location>
</feature>
<evidence type="ECO:0000313" key="3">
    <source>
        <dbReference type="Proteomes" id="UP000694888"/>
    </source>
</evidence>
<dbReference type="SMART" id="SM00164">
    <property type="entry name" value="TBC"/>
    <property type="match status" value="1"/>
</dbReference>
<gene>
    <name evidence="4" type="primary">LOC101857074</name>
</gene>
<accession>A0ABM0JAP4</accession>
<dbReference type="InterPro" id="IPR050302">
    <property type="entry name" value="Rab_GAP_TBC_domain"/>
</dbReference>
<dbReference type="Gene3D" id="1.10.10.750">
    <property type="entry name" value="Ypt/Rab-GAP domain of gyp1p, domain 1"/>
    <property type="match status" value="1"/>
</dbReference>
<feature type="compositionally biased region" description="Polar residues" evidence="1">
    <location>
        <begin position="538"/>
        <end position="559"/>
    </location>
</feature>
<feature type="region of interest" description="Disordered" evidence="1">
    <location>
        <begin position="387"/>
        <end position="442"/>
    </location>
</feature>
<dbReference type="Gene3D" id="1.10.472.80">
    <property type="entry name" value="Ypt/Rab-GAP domain of gyp1p, domain 3"/>
    <property type="match status" value="1"/>
</dbReference>
<protein>
    <submittedName>
        <fullName evidence="4">USP6 N-terminal-like protein</fullName>
    </submittedName>
</protein>
<feature type="compositionally biased region" description="Low complexity" evidence="1">
    <location>
        <begin position="676"/>
        <end position="685"/>
    </location>
</feature>
<feature type="compositionally biased region" description="Polar residues" evidence="1">
    <location>
        <begin position="691"/>
        <end position="700"/>
    </location>
</feature>
<evidence type="ECO:0000259" key="2">
    <source>
        <dbReference type="PROSITE" id="PS50086"/>
    </source>
</evidence>
<reference evidence="4" key="1">
    <citation type="submission" date="2025-08" db="UniProtKB">
        <authorList>
            <consortium name="RefSeq"/>
        </authorList>
    </citation>
    <scope>IDENTIFICATION</scope>
</reference>
<sequence length="859" mass="97434">MSDYEEIKRASKERADIVAKYDLGREEGAQIDPWEDPAFEVYHVTDRYGFIHDSALPKNVDAAEEKAKQVENERTTKWLKMVKSWDKYYPGEKLTRRVYKGIPDCLRGEVWSKLLNIPKVKAEQENIYEKMRNRARTKSTSIRQIDLDVNRTYRNHIMFRERYGVKQQALFHVLAAYSVYNTEVGYCQGMSEIAALLLMYLNEEEAFWGLSQLFISPKHTMHGFFMHGFPKLLRFQEHHDTVLKKFLPKIRRHMERHEMYPTLYTIKWFLQCFLDRTPFHLTLRLWDVHMLEGDLVLVAMAYCIIKVHKRRIMKMQMDELLTFFQSSLEKDFVYDDDTVIEQLQICIEELKKAKMASPPKAKVNENPTLPFGLEIQPSVEQLIGKKSEETVDEHFRKNAPRTGGKAAYLRRKNTGGSISGANNLLSTPELSRSRGDSRSLHSRLSQYSIDDKSSYYDTATNSRISLADFSARTSAPSSRTSFGESSEMGSMSAIHAHGFTSPIDLDDVGVDMATPTTPTNPPLPAQDYAPSNSPPPVMSQSYEMARPSSHSQAHQQTAVIRSSASYELPPQANVISRLEHSPRQVVSSYEHTPQPRPPPARDSQRTNSAVLASRDGGTRWSGLSHDHHQRMRNTRSYEMDSGSSFPPPPPPPPPPPAEEVEMHTPRQSASFEQDQQRTSRTSSSSPYEQAVSRQSPSPGHSFSPMILHASTAVEDRPPSAVTGEDNDSTKSPGSVASDYDNINGMYEDSQEDARSPSFIRGDGVTVIPVSKSDGFVSSTQDSEIIILNGHDGAMTAQMKMTRTEGDIQRVLQQDRTDSRHVDFHNGYQIEQQNSYQMSEATTSQTRTMYSRVVEKTAFL</sequence>
<dbReference type="Gene3D" id="1.10.8.270">
    <property type="entry name" value="putative rabgap domain of human tbc1 domain family member 14 like domains"/>
    <property type="match status" value="1"/>
</dbReference>
<evidence type="ECO:0000256" key="1">
    <source>
        <dbReference type="SAM" id="MobiDB-lite"/>
    </source>
</evidence>
<dbReference type="Pfam" id="PF00566">
    <property type="entry name" value="RabGAP-TBC"/>
    <property type="match status" value="1"/>
</dbReference>
<feature type="region of interest" description="Disordered" evidence="1">
    <location>
        <begin position="575"/>
        <end position="759"/>
    </location>
</feature>
<feature type="compositionally biased region" description="Basic and acidic residues" evidence="1">
    <location>
        <begin position="387"/>
        <end position="396"/>
    </location>
</feature>
<feature type="region of interest" description="Disordered" evidence="1">
    <location>
        <begin position="512"/>
        <end position="559"/>
    </location>
</feature>
<dbReference type="InterPro" id="IPR000195">
    <property type="entry name" value="Rab-GAP-TBC_dom"/>
</dbReference>
<feature type="compositionally biased region" description="Pro residues" evidence="1">
    <location>
        <begin position="645"/>
        <end position="657"/>
    </location>
</feature>
<dbReference type="SUPFAM" id="SSF47923">
    <property type="entry name" value="Ypt/Rab-GAP domain of gyp1p"/>
    <property type="match status" value="2"/>
</dbReference>
<dbReference type="PANTHER" id="PTHR47219:SF19">
    <property type="entry name" value="USP6 N-TERMINAL-LIKE PROTEIN ISOFORM X1"/>
    <property type="match status" value="1"/>
</dbReference>
<dbReference type="InterPro" id="IPR035969">
    <property type="entry name" value="Rab-GAP_TBC_sf"/>
</dbReference>
<keyword evidence="3" id="KW-1185">Reference proteome</keyword>
<dbReference type="RefSeq" id="XP_005089324.2">
    <property type="nucleotide sequence ID" value="XM_005089267.3"/>
</dbReference>
<dbReference type="Proteomes" id="UP000694888">
    <property type="component" value="Unplaced"/>
</dbReference>
<dbReference type="GeneID" id="101857074"/>
<evidence type="ECO:0000313" key="4">
    <source>
        <dbReference type="RefSeq" id="XP_005089324.2"/>
    </source>
</evidence>